<organism evidence="2">
    <name type="scientific">Arabidopsis lyrata subsp. lyrata</name>
    <name type="common">Lyre-leaved rock-cress</name>
    <dbReference type="NCBI Taxonomy" id="81972"/>
    <lineage>
        <taxon>Eukaryota</taxon>
        <taxon>Viridiplantae</taxon>
        <taxon>Streptophyta</taxon>
        <taxon>Embryophyta</taxon>
        <taxon>Tracheophyta</taxon>
        <taxon>Spermatophyta</taxon>
        <taxon>Magnoliopsida</taxon>
        <taxon>eudicotyledons</taxon>
        <taxon>Gunneridae</taxon>
        <taxon>Pentapetalae</taxon>
        <taxon>rosids</taxon>
        <taxon>malvids</taxon>
        <taxon>Brassicales</taxon>
        <taxon>Brassicaceae</taxon>
        <taxon>Camelineae</taxon>
        <taxon>Arabidopsis</taxon>
    </lineage>
</organism>
<proteinExistence type="predicted"/>
<dbReference type="EMBL" id="GL348715">
    <property type="protein sequence ID" value="EFH61404.1"/>
    <property type="molecule type" value="Genomic_DNA"/>
</dbReference>
<reference evidence="2" key="1">
    <citation type="journal article" date="2011" name="Nat. Genet.">
        <title>The Arabidopsis lyrata genome sequence and the basis of rapid genome size change.</title>
        <authorList>
            <person name="Hu T.T."/>
            <person name="Pattyn P."/>
            <person name="Bakker E.G."/>
            <person name="Cao J."/>
            <person name="Cheng J.-F."/>
            <person name="Clark R.M."/>
            <person name="Fahlgren N."/>
            <person name="Fawcett J.A."/>
            <person name="Grimwood J."/>
            <person name="Gundlach H."/>
            <person name="Haberer G."/>
            <person name="Hollister J.D."/>
            <person name="Ossowski S."/>
            <person name="Ottilar R.P."/>
            <person name="Salamov A.A."/>
            <person name="Schneeberger K."/>
            <person name="Spannagl M."/>
            <person name="Wang X."/>
            <person name="Yang L."/>
            <person name="Nasrallah M.E."/>
            <person name="Bergelson J."/>
            <person name="Carrington J.C."/>
            <person name="Gaut B.S."/>
            <person name="Schmutz J."/>
            <person name="Mayer K.F.X."/>
            <person name="Van de Peer Y."/>
            <person name="Grigoriev I.V."/>
            <person name="Nordborg M."/>
            <person name="Weigel D."/>
            <person name="Guo Y.-L."/>
        </authorList>
    </citation>
    <scope>NUCLEOTIDE SEQUENCE [LARGE SCALE GENOMIC DNA]</scope>
    <source>
        <strain evidence="2">cv. MN47</strain>
    </source>
</reference>
<evidence type="ECO:0000313" key="1">
    <source>
        <dbReference type="EMBL" id="EFH61404.1"/>
    </source>
</evidence>
<dbReference type="Gramene" id="Al_scaffold_0003_1725">
    <property type="protein sequence ID" value="Al_scaffold_0003_1725"/>
    <property type="gene ID" value="Al_scaffold_0003_1725"/>
</dbReference>
<dbReference type="HOGENOM" id="CLU_3127034_0_0_1"/>
<dbReference type="AlphaFoldDB" id="D7L5Q8"/>
<dbReference type="Proteomes" id="UP000008694">
    <property type="component" value="Unassembled WGS sequence"/>
</dbReference>
<name>D7L5Q8_ARALL</name>
<accession>D7L5Q8</accession>
<protein>
    <submittedName>
        <fullName evidence="1">Predicted protein</fullName>
    </submittedName>
</protein>
<gene>
    <name evidence="1" type="ORF">ARALYDRAFT_672528</name>
</gene>
<evidence type="ECO:0000313" key="2">
    <source>
        <dbReference type="Proteomes" id="UP000008694"/>
    </source>
</evidence>
<keyword evidence="2" id="KW-1185">Reference proteome</keyword>
<sequence length="50" mass="5762">MVASWPLYAQQFNRVVIVNEIKLAIPMNESDMDFVSSMEVENQDNARWSG</sequence>